<reference evidence="1" key="2">
    <citation type="journal article" date="2015" name="Fish Shellfish Immunol.">
        <title>Early steps in the European eel (Anguilla anguilla)-Vibrio vulnificus interaction in the gills: Role of the RtxA13 toxin.</title>
        <authorList>
            <person name="Callol A."/>
            <person name="Pajuelo D."/>
            <person name="Ebbesson L."/>
            <person name="Teles M."/>
            <person name="MacKenzie S."/>
            <person name="Amaro C."/>
        </authorList>
    </citation>
    <scope>NUCLEOTIDE SEQUENCE</scope>
</reference>
<evidence type="ECO:0000313" key="1">
    <source>
        <dbReference type="EMBL" id="JAH54624.1"/>
    </source>
</evidence>
<dbReference type="EMBL" id="GBXM01058696">
    <property type="protein sequence ID" value="JAH49881.1"/>
    <property type="molecule type" value="Transcribed_RNA"/>
</dbReference>
<sequence length="38" mass="4354">MCCIRKRIVSRSVLYQTVLYKGVCCIRKCVALGSVLYK</sequence>
<name>A0A0E9TLQ5_ANGAN</name>
<reference evidence="1" key="1">
    <citation type="submission" date="2014-11" db="EMBL/GenBank/DDBJ databases">
        <authorList>
            <person name="Amaro Gonzalez C."/>
        </authorList>
    </citation>
    <scope>NUCLEOTIDE SEQUENCE</scope>
</reference>
<protein>
    <submittedName>
        <fullName evidence="1">Uncharacterized protein</fullName>
    </submittedName>
</protein>
<organism evidence="1">
    <name type="scientific">Anguilla anguilla</name>
    <name type="common">European freshwater eel</name>
    <name type="synonym">Muraena anguilla</name>
    <dbReference type="NCBI Taxonomy" id="7936"/>
    <lineage>
        <taxon>Eukaryota</taxon>
        <taxon>Metazoa</taxon>
        <taxon>Chordata</taxon>
        <taxon>Craniata</taxon>
        <taxon>Vertebrata</taxon>
        <taxon>Euteleostomi</taxon>
        <taxon>Actinopterygii</taxon>
        <taxon>Neopterygii</taxon>
        <taxon>Teleostei</taxon>
        <taxon>Anguilliformes</taxon>
        <taxon>Anguillidae</taxon>
        <taxon>Anguilla</taxon>
    </lineage>
</organism>
<accession>A0A0E9TLQ5</accession>
<dbReference type="AlphaFoldDB" id="A0A0E9TLQ5"/>
<dbReference type="EMBL" id="GBXM01053953">
    <property type="protein sequence ID" value="JAH54624.1"/>
    <property type="molecule type" value="Transcribed_RNA"/>
</dbReference>
<proteinExistence type="predicted"/>